<dbReference type="STRING" id="686796.SAMN04488104_102731"/>
<evidence type="ECO:0000313" key="1">
    <source>
        <dbReference type="EMBL" id="SDD38281.1"/>
    </source>
</evidence>
<name>A0A1G6UAH0_9BACT</name>
<dbReference type="RefSeq" id="WP_262481081.1">
    <property type="nucleotide sequence ID" value="NZ_FNAC01000027.1"/>
</dbReference>
<accession>A0A1G6UAH0</accession>
<dbReference type="Proteomes" id="UP000199060">
    <property type="component" value="Unassembled WGS sequence"/>
</dbReference>
<organism evidence="1 2">
    <name type="scientific">Algoriphagus faecimaris</name>
    <dbReference type="NCBI Taxonomy" id="686796"/>
    <lineage>
        <taxon>Bacteria</taxon>
        <taxon>Pseudomonadati</taxon>
        <taxon>Bacteroidota</taxon>
        <taxon>Cytophagia</taxon>
        <taxon>Cytophagales</taxon>
        <taxon>Cyclobacteriaceae</taxon>
        <taxon>Algoriphagus</taxon>
    </lineage>
</organism>
<dbReference type="AlphaFoldDB" id="A0A1G6UAH0"/>
<gene>
    <name evidence="1" type="ORF">SAMN04488104_102731</name>
</gene>
<dbReference type="EMBL" id="FNAC01000027">
    <property type="protein sequence ID" value="SDD38281.1"/>
    <property type="molecule type" value="Genomic_DNA"/>
</dbReference>
<evidence type="ECO:0000313" key="2">
    <source>
        <dbReference type="Proteomes" id="UP000199060"/>
    </source>
</evidence>
<sequence>MATEIVNPLPSIHPVLDPLIVSMADPVSRASGRGDQSQAEI</sequence>
<protein>
    <submittedName>
        <fullName evidence="1">Uncharacterized protein</fullName>
    </submittedName>
</protein>
<keyword evidence="2" id="KW-1185">Reference proteome</keyword>
<proteinExistence type="predicted"/>
<reference evidence="2" key="1">
    <citation type="submission" date="2016-10" db="EMBL/GenBank/DDBJ databases">
        <authorList>
            <person name="Varghese N."/>
            <person name="Submissions S."/>
        </authorList>
    </citation>
    <scope>NUCLEOTIDE SEQUENCE [LARGE SCALE GENOMIC DNA]</scope>
    <source>
        <strain evidence="2">DSM 23095</strain>
    </source>
</reference>